<evidence type="ECO:0000313" key="3">
    <source>
        <dbReference type="Proteomes" id="UP000198703"/>
    </source>
</evidence>
<dbReference type="STRING" id="89524.SAMN05444370_12214"/>
<dbReference type="SUPFAM" id="SSF53098">
    <property type="entry name" value="Ribonuclease H-like"/>
    <property type="match status" value="1"/>
</dbReference>
<evidence type="ECO:0000259" key="1">
    <source>
        <dbReference type="SMART" id="SM00479"/>
    </source>
</evidence>
<reference evidence="2 3" key="1">
    <citation type="submission" date="2016-10" db="EMBL/GenBank/DDBJ databases">
        <authorList>
            <person name="de Groot N.N."/>
        </authorList>
    </citation>
    <scope>NUCLEOTIDE SEQUENCE [LARGE SCALE GENOMIC DNA]</scope>
    <source>
        <strain evidence="2 3">DSM 15345</strain>
    </source>
</reference>
<accession>A0A1H4FGA6</accession>
<dbReference type="SMART" id="SM00479">
    <property type="entry name" value="EXOIII"/>
    <property type="match status" value="1"/>
</dbReference>
<dbReference type="AlphaFoldDB" id="A0A1H4FGA6"/>
<keyword evidence="3" id="KW-1185">Reference proteome</keyword>
<dbReference type="Gene3D" id="3.30.420.10">
    <property type="entry name" value="Ribonuclease H-like superfamily/Ribonuclease H"/>
    <property type="match status" value="1"/>
</dbReference>
<dbReference type="InterPro" id="IPR036397">
    <property type="entry name" value="RNaseH_sf"/>
</dbReference>
<organism evidence="2 3">
    <name type="scientific">Rubrimonas cliftonensis</name>
    <dbReference type="NCBI Taxonomy" id="89524"/>
    <lineage>
        <taxon>Bacteria</taxon>
        <taxon>Pseudomonadati</taxon>
        <taxon>Pseudomonadota</taxon>
        <taxon>Alphaproteobacteria</taxon>
        <taxon>Rhodobacterales</taxon>
        <taxon>Paracoccaceae</taxon>
        <taxon>Rubrimonas</taxon>
    </lineage>
</organism>
<proteinExistence type="predicted"/>
<dbReference type="GO" id="GO:0006259">
    <property type="term" value="P:DNA metabolic process"/>
    <property type="evidence" value="ECO:0007669"/>
    <property type="project" value="UniProtKB-ARBA"/>
</dbReference>
<keyword evidence="2" id="KW-0269">Exonuclease</keyword>
<dbReference type="RefSeq" id="WP_093255963.1">
    <property type="nucleotide sequence ID" value="NZ_FNQM01000022.1"/>
</dbReference>
<sequence length="163" mass="17620">MRFVFLDFEASGLHRDSWPIEVGLAWIADGAIRVEASLIRPDPDWPIAAWSAESAAVHGIPLAELATAPPAGAVAGRFAALMSDALVLSDAPEFDQRWLDRLLATLPEPPAIILRDFDAETHGAFTAHALDAVYEQLNLIRAPHRAGPDAARLAKAWLAGSRR</sequence>
<evidence type="ECO:0000313" key="2">
    <source>
        <dbReference type="EMBL" id="SEA96354.1"/>
    </source>
</evidence>
<dbReference type="EMBL" id="FNQM01000022">
    <property type="protein sequence ID" value="SEA96354.1"/>
    <property type="molecule type" value="Genomic_DNA"/>
</dbReference>
<protein>
    <submittedName>
        <fullName evidence="2">Exonuclease</fullName>
    </submittedName>
</protein>
<gene>
    <name evidence="2" type="ORF">SAMN05444370_12214</name>
</gene>
<dbReference type="GO" id="GO:0003676">
    <property type="term" value="F:nucleic acid binding"/>
    <property type="evidence" value="ECO:0007669"/>
    <property type="project" value="InterPro"/>
</dbReference>
<dbReference type="OrthoDB" id="5705783at2"/>
<keyword evidence="2" id="KW-0540">Nuclease</keyword>
<feature type="domain" description="Exonuclease" evidence="1">
    <location>
        <begin position="2"/>
        <end position="163"/>
    </location>
</feature>
<name>A0A1H4FGA6_9RHOB</name>
<dbReference type="InterPro" id="IPR012337">
    <property type="entry name" value="RNaseH-like_sf"/>
</dbReference>
<dbReference type="Proteomes" id="UP000198703">
    <property type="component" value="Unassembled WGS sequence"/>
</dbReference>
<dbReference type="Pfam" id="PF00929">
    <property type="entry name" value="RNase_T"/>
    <property type="match status" value="1"/>
</dbReference>
<keyword evidence="2" id="KW-0378">Hydrolase</keyword>
<dbReference type="GO" id="GO:0004527">
    <property type="term" value="F:exonuclease activity"/>
    <property type="evidence" value="ECO:0007669"/>
    <property type="project" value="UniProtKB-KW"/>
</dbReference>
<dbReference type="InterPro" id="IPR013520">
    <property type="entry name" value="Ribonucl_H"/>
</dbReference>